<dbReference type="InterPro" id="IPR038770">
    <property type="entry name" value="Na+/solute_symporter_sf"/>
</dbReference>
<feature type="transmembrane region" description="Helical" evidence="8">
    <location>
        <begin position="195"/>
        <end position="216"/>
    </location>
</feature>
<dbReference type="Gene3D" id="1.20.1530.20">
    <property type="match status" value="1"/>
</dbReference>
<feature type="transmembrane region" description="Helical" evidence="8">
    <location>
        <begin position="37"/>
        <end position="55"/>
    </location>
</feature>
<gene>
    <name evidence="9" type="ORF">KR50_11890</name>
</gene>
<keyword evidence="10" id="KW-1185">Reference proteome</keyword>
<dbReference type="GO" id="GO:0055085">
    <property type="term" value="P:transmembrane transport"/>
    <property type="evidence" value="ECO:0007669"/>
    <property type="project" value="InterPro"/>
</dbReference>
<feature type="transmembrane region" description="Helical" evidence="8">
    <location>
        <begin position="163"/>
        <end position="183"/>
    </location>
</feature>
<dbReference type="Pfam" id="PF03547">
    <property type="entry name" value="Mem_trans"/>
    <property type="match status" value="1"/>
</dbReference>
<keyword evidence="5 8" id="KW-0812">Transmembrane</keyword>
<dbReference type="AlphaFoldDB" id="A0A0C2S562"/>
<feature type="transmembrane region" description="Helical" evidence="8">
    <location>
        <begin position="255"/>
        <end position="275"/>
    </location>
</feature>
<dbReference type="PANTHER" id="PTHR36838:SF3">
    <property type="entry name" value="TRANSPORTER AUXIN EFFLUX CARRIER EC FAMILY"/>
    <property type="match status" value="1"/>
</dbReference>
<feature type="transmembrane region" description="Helical" evidence="8">
    <location>
        <begin position="67"/>
        <end position="92"/>
    </location>
</feature>
<feature type="transmembrane region" description="Helical" evidence="8">
    <location>
        <begin position="6"/>
        <end position="25"/>
    </location>
</feature>
<dbReference type="PATRIC" id="fig|220754.4.peg.1210"/>
<dbReference type="GO" id="GO:0005886">
    <property type="term" value="C:plasma membrane"/>
    <property type="evidence" value="ECO:0007669"/>
    <property type="project" value="UniProtKB-SubCell"/>
</dbReference>
<keyword evidence="6 8" id="KW-1133">Transmembrane helix</keyword>
<dbReference type="Proteomes" id="UP000031972">
    <property type="component" value="Unassembled WGS sequence"/>
</dbReference>
<name>A0A0C2S562_9BACL</name>
<feature type="transmembrane region" description="Helical" evidence="8">
    <location>
        <begin position="129"/>
        <end position="151"/>
    </location>
</feature>
<dbReference type="InterPro" id="IPR004776">
    <property type="entry name" value="Mem_transp_PIN-like"/>
</dbReference>
<evidence type="ECO:0008006" key="11">
    <source>
        <dbReference type="Google" id="ProtNLM"/>
    </source>
</evidence>
<reference evidence="9 10" key="1">
    <citation type="submission" date="2015-01" db="EMBL/GenBank/DDBJ databases">
        <title>Jeotgalibacillus campisalis genome sequencing.</title>
        <authorList>
            <person name="Goh K.M."/>
            <person name="Chan K.-G."/>
            <person name="Yaakop A.S."/>
            <person name="Ee R."/>
            <person name="Gan H.M."/>
            <person name="Chan C.S."/>
        </authorList>
    </citation>
    <scope>NUCLEOTIDE SEQUENCE [LARGE SCALE GENOMIC DNA]</scope>
    <source>
        <strain evidence="9 10">SF-57</strain>
    </source>
</reference>
<accession>A0A0C2S562</accession>
<keyword evidence="4" id="KW-1003">Cell membrane</keyword>
<evidence type="ECO:0000313" key="9">
    <source>
        <dbReference type="EMBL" id="KIL49154.1"/>
    </source>
</evidence>
<feature type="transmembrane region" description="Helical" evidence="8">
    <location>
        <begin position="287"/>
        <end position="307"/>
    </location>
</feature>
<evidence type="ECO:0000256" key="8">
    <source>
        <dbReference type="SAM" id="Phobius"/>
    </source>
</evidence>
<sequence>MDIQVVITTICVMGIMIAIGSLFALKVNVTKEVKYVLILLILNVAVPAVILNGIFSVEMTGETLSLAAMVFGISLVYHMGALGLVFIFAKLFRFKSIFALKMTILGALGNTGFIGIPLAATIFGAPGGFLAAIFDAGLSVTVYTVVIYLLQAEGRFHIRQLKAVINIPVLAIIFGILAAVTGFEPPQMIIQLTNMLAGLAAPMAMLYVGMLLPPLLKKKEKVFFPELWFPLSFRLLILPLVVMVIFSLISFDGWIANLIVLQAAMPTAMVVAVLFSRYTSEEDTAVVAIFGSTLLSLATIPLISFLML</sequence>
<evidence type="ECO:0000256" key="6">
    <source>
        <dbReference type="ARBA" id="ARBA00022989"/>
    </source>
</evidence>
<evidence type="ECO:0000256" key="1">
    <source>
        <dbReference type="ARBA" id="ARBA00004651"/>
    </source>
</evidence>
<comment type="similarity">
    <text evidence="2">Belongs to the auxin efflux carrier (TC 2.A.69) family.</text>
</comment>
<keyword evidence="7 8" id="KW-0472">Membrane</keyword>
<dbReference type="EMBL" id="JXRR01000010">
    <property type="protein sequence ID" value="KIL49154.1"/>
    <property type="molecule type" value="Genomic_DNA"/>
</dbReference>
<comment type="caution">
    <text evidence="9">The sequence shown here is derived from an EMBL/GenBank/DDBJ whole genome shotgun (WGS) entry which is preliminary data.</text>
</comment>
<dbReference type="PANTHER" id="PTHR36838">
    <property type="entry name" value="AUXIN EFFLUX CARRIER FAMILY PROTEIN"/>
    <property type="match status" value="1"/>
</dbReference>
<evidence type="ECO:0000256" key="3">
    <source>
        <dbReference type="ARBA" id="ARBA00022448"/>
    </source>
</evidence>
<organism evidence="9 10">
    <name type="scientific">Jeotgalibacillus campisalis</name>
    <dbReference type="NCBI Taxonomy" id="220754"/>
    <lineage>
        <taxon>Bacteria</taxon>
        <taxon>Bacillati</taxon>
        <taxon>Bacillota</taxon>
        <taxon>Bacilli</taxon>
        <taxon>Bacillales</taxon>
        <taxon>Caryophanaceae</taxon>
        <taxon>Jeotgalibacillus</taxon>
    </lineage>
</organism>
<keyword evidence="3" id="KW-0813">Transport</keyword>
<feature type="transmembrane region" description="Helical" evidence="8">
    <location>
        <begin position="228"/>
        <end position="249"/>
    </location>
</feature>
<evidence type="ECO:0000313" key="10">
    <source>
        <dbReference type="Proteomes" id="UP000031972"/>
    </source>
</evidence>
<dbReference type="OrthoDB" id="401182at2"/>
<evidence type="ECO:0000256" key="4">
    <source>
        <dbReference type="ARBA" id="ARBA00022475"/>
    </source>
</evidence>
<evidence type="ECO:0000256" key="2">
    <source>
        <dbReference type="ARBA" id="ARBA00010145"/>
    </source>
</evidence>
<comment type="subcellular location">
    <subcellularLocation>
        <location evidence="1">Cell membrane</location>
        <topology evidence="1">Multi-pass membrane protein</topology>
    </subcellularLocation>
</comment>
<dbReference type="RefSeq" id="WP_041056000.1">
    <property type="nucleotide sequence ID" value="NZ_JXRR01000010.1"/>
</dbReference>
<protein>
    <recommendedName>
        <fullName evidence="11">Auxin efflux carrier</fullName>
    </recommendedName>
</protein>
<evidence type="ECO:0000256" key="5">
    <source>
        <dbReference type="ARBA" id="ARBA00022692"/>
    </source>
</evidence>
<feature type="transmembrane region" description="Helical" evidence="8">
    <location>
        <begin position="104"/>
        <end position="123"/>
    </location>
</feature>
<proteinExistence type="inferred from homology"/>
<evidence type="ECO:0000256" key="7">
    <source>
        <dbReference type="ARBA" id="ARBA00023136"/>
    </source>
</evidence>